<comment type="caution">
    <text evidence="1">The sequence shown here is derived from an EMBL/GenBank/DDBJ whole genome shotgun (WGS) entry which is preliminary data.</text>
</comment>
<accession>A0A7C3Z2W2</accession>
<dbReference type="EMBL" id="DTMQ01000019">
    <property type="protein sequence ID" value="HGE99118.1"/>
    <property type="molecule type" value="Genomic_DNA"/>
</dbReference>
<name>A0A7C3Z2W2_UNCW3</name>
<organism evidence="1">
    <name type="scientific">candidate division WOR-3 bacterium</name>
    <dbReference type="NCBI Taxonomy" id="2052148"/>
    <lineage>
        <taxon>Bacteria</taxon>
        <taxon>Bacteria division WOR-3</taxon>
    </lineage>
</organism>
<reference evidence="1" key="1">
    <citation type="journal article" date="2020" name="mSystems">
        <title>Genome- and Community-Level Interaction Insights into Carbon Utilization and Element Cycling Functions of Hydrothermarchaeota in Hydrothermal Sediment.</title>
        <authorList>
            <person name="Zhou Z."/>
            <person name="Liu Y."/>
            <person name="Xu W."/>
            <person name="Pan J."/>
            <person name="Luo Z.H."/>
            <person name="Li M."/>
        </authorList>
    </citation>
    <scope>NUCLEOTIDE SEQUENCE [LARGE SCALE GENOMIC DNA]</scope>
    <source>
        <strain evidence="1">SpSt-906</strain>
    </source>
</reference>
<proteinExistence type="predicted"/>
<protein>
    <submittedName>
        <fullName evidence="1">Uncharacterized protein</fullName>
    </submittedName>
</protein>
<dbReference type="AlphaFoldDB" id="A0A7C3Z2W2"/>
<gene>
    <name evidence="1" type="ORF">ENX07_03500</name>
</gene>
<evidence type="ECO:0000313" key="1">
    <source>
        <dbReference type="EMBL" id="HGE99118.1"/>
    </source>
</evidence>
<sequence>MRNHFLLLLLFSFSCRNEKKPYILAFLQKWIDERDTLYTKEVYIYKENGFALIPKAEINDTPLPITDFSYHWYLYSEGKKFLPGKRYEMLITHDAGTATAEILFPGDFSILKPDDNFILHKDSSLQIIWERAKYANSYLLSAYVSYSYIDTNGNSRSFSFSQDTIITDTTLFYPKEILFPGDLRQINWGEGRIEIKAIDGSIIWPGVKENIKGMGHGFFYGINHSGERYFTIAGRAKNRK</sequence>
<dbReference type="PROSITE" id="PS51257">
    <property type="entry name" value="PROKAR_LIPOPROTEIN"/>
    <property type="match status" value="1"/>
</dbReference>